<keyword evidence="1" id="KW-0808">Transferase</keyword>
<gene>
    <name evidence="1" type="ORF">KC729_19385</name>
</gene>
<feature type="non-terminal residue" evidence="1">
    <location>
        <position position="1"/>
    </location>
</feature>
<evidence type="ECO:0000313" key="1">
    <source>
        <dbReference type="EMBL" id="MCA9729856.1"/>
    </source>
</evidence>
<comment type="caution">
    <text evidence="1">The sequence shown here is derived from an EMBL/GenBank/DDBJ whole genome shotgun (WGS) entry which is preliminary data.</text>
</comment>
<reference evidence="1" key="2">
    <citation type="journal article" date="2021" name="Microbiome">
        <title>Successional dynamics and alternative stable states in a saline activated sludge microbial community over 9 years.</title>
        <authorList>
            <person name="Wang Y."/>
            <person name="Ye J."/>
            <person name="Ju F."/>
            <person name="Liu L."/>
            <person name="Boyd J.A."/>
            <person name="Deng Y."/>
            <person name="Parks D.H."/>
            <person name="Jiang X."/>
            <person name="Yin X."/>
            <person name="Woodcroft B.J."/>
            <person name="Tyson G.W."/>
            <person name="Hugenholtz P."/>
            <person name="Polz M.F."/>
            <person name="Zhang T."/>
        </authorList>
    </citation>
    <scope>NUCLEOTIDE SEQUENCE</scope>
    <source>
        <strain evidence="1">HKST-UBA01</strain>
    </source>
</reference>
<dbReference type="GO" id="GO:0016740">
    <property type="term" value="F:transferase activity"/>
    <property type="evidence" value="ECO:0007669"/>
    <property type="project" value="UniProtKB-KW"/>
</dbReference>
<protein>
    <submittedName>
        <fullName evidence="1">3-deoxy-D-manno-octulosonic acid transferase</fullName>
    </submittedName>
</protein>
<sequence length="101" mass="10553">VGGTLVPIGGHSLFEPASTGCPVAFGPHVETVRDMAEALCEHGGGTAIPDASDLGDWVWKLRSDPEVEARWRAGALAAARSVAGGGDRLIDYLTERGLDLR</sequence>
<organism evidence="1 2">
    <name type="scientific">Eiseniibacteriota bacterium</name>
    <dbReference type="NCBI Taxonomy" id="2212470"/>
    <lineage>
        <taxon>Bacteria</taxon>
        <taxon>Candidatus Eiseniibacteriota</taxon>
    </lineage>
</organism>
<evidence type="ECO:0000313" key="2">
    <source>
        <dbReference type="Proteomes" id="UP000697710"/>
    </source>
</evidence>
<accession>A0A956M292</accession>
<proteinExistence type="predicted"/>
<dbReference type="AlphaFoldDB" id="A0A956M292"/>
<dbReference type="Gene3D" id="3.40.50.2000">
    <property type="entry name" value="Glycogen Phosphorylase B"/>
    <property type="match status" value="1"/>
</dbReference>
<name>A0A956M292_UNCEI</name>
<dbReference type="EMBL" id="JAGQHR010000870">
    <property type="protein sequence ID" value="MCA9729856.1"/>
    <property type="molecule type" value="Genomic_DNA"/>
</dbReference>
<reference evidence="1" key="1">
    <citation type="submission" date="2020-04" db="EMBL/GenBank/DDBJ databases">
        <authorList>
            <person name="Zhang T."/>
        </authorList>
    </citation>
    <scope>NUCLEOTIDE SEQUENCE</scope>
    <source>
        <strain evidence="1">HKST-UBA01</strain>
    </source>
</reference>
<dbReference type="Proteomes" id="UP000697710">
    <property type="component" value="Unassembled WGS sequence"/>
</dbReference>